<evidence type="ECO:0000313" key="3">
    <source>
        <dbReference type="Proteomes" id="UP000887578"/>
    </source>
</evidence>
<evidence type="ECO:0000259" key="2">
    <source>
        <dbReference type="PROSITE" id="PS51762"/>
    </source>
</evidence>
<name>A0A914PEX0_9BILA</name>
<sequence length="317" mass="35703">MKHLCLQVILAFCIIAGITAYKHQKTYEGDKFIDGFWFWDKPDPTHGLVNYVNKENAQNMKLFGIENGKVRISADSSNKVTDDKGRASVRLHSNDKYNQGLFIFDIEHMPTGPGTWPAFWLSSKDWPNGGEIDILEGVNDQKYNNMALHTKENCVMPESTDPFKGQWAKGPDGKLSNDCFHKAGGQFPNQGCSITTEEGFFGPDFNNGGGGVFAMEWNRDSFIKIWVFKRSEVPGDLKDNPQPQNWGKPWAHFTIGEQCSGDHFADQEIIINLTFCGDWAGDAFPGKKPACEDKVRNDPEAYKDAFWLINSLKVYSP</sequence>
<keyword evidence="3" id="KW-1185">Reference proteome</keyword>
<dbReference type="Gene3D" id="2.60.120.200">
    <property type="match status" value="1"/>
</dbReference>
<feature type="signal peptide" evidence="1">
    <location>
        <begin position="1"/>
        <end position="20"/>
    </location>
</feature>
<dbReference type="AlphaFoldDB" id="A0A914PEX0"/>
<dbReference type="GO" id="GO:0009251">
    <property type="term" value="P:glucan catabolic process"/>
    <property type="evidence" value="ECO:0007669"/>
    <property type="project" value="TreeGrafter"/>
</dbReference>
<feature type="domain" description="GH16" evidence="2">
    <location>
        <begin position="19"/>
        <end position="288"/>
    </location>
</feature>
<dbReference type="Proteomes" id="UP000887578">
    <property type="component" value="Unplaced"/>
</dbReference>
<dbReference type="SUPFAM" id="SSF49899">
    <property type="entry name" value="Concanavalin A-like lectins/glucanases"/>
    <property type="match status" value="1"/>
</dbReference>
<dbReference type="PROSITE" id="PS51762">
    <property type="entry name" value="GH16_2"/>
    <property type="match status" value="1"/>
</dbReference>
<dbReference type="Pfam" id="PF26113">
    <property type="entry name" value="GH16_XgeA"/>
    <property type="match status" value="1"/>
</dbReference>
<reference evidence="4" key="1">
    <citation type="submission" date="2022-11" db="UniProtKB">
        <authorList>
            <consortium name="WormBaseParasite"/>
        </authorList>
    </citation>
    <scope>IDENTIFICATION</scope>
</reference>
<dbReference type="GO" id="GO:0004553">
    <property type="term" value="F:hydrolase activity, hydrolyzing O-glycosyl compounds"/>
    <property type="evidence" value="ECO:0007669"/>
    <property type="project" value="InterPro"/>
</dbReference>
<dbReference type="InterPro" id="IPR000757">
    <property type="entry name" value="Beta-glucanase-like"/>
</dbReference>
<organism evidence="3 4">
    <name type="scientific">Panagrolaimus davidi</name>
    <dbReference type="NCBI Taxonomy" id="227884"/>
    <lineage>
        <taxon>Eukaryota</taxon>
        <taxon>Metazoa</taxon>
        <taxon>Ecdysozoa</taxon>
        <taxon>Nematoda</taxon>
        <taxon>Chromadorea</taxon>
        <taxon>Rhabditida</taxon>
        <taxon>Tylenchina</taxon>
        <taxon>Panagrolaimomorpha</taxon>
        <taxon>Panagrolaimoidea</taxon>
        <taxon>Panagrolaimidae</taxon>
        <taxon>Panagrolaimus</taxon>
    </lineage>
</organism>
<dbReference type="PANTHER" id="PTHR10963:SF24">
    <property type="entry name" value="GLYCOSIDASE C21B10.07-RELATED"/>
    <property type="match status" value="1"/>
</dbReference>
<dbReference type="WBParaSite" id="PDA_v2.g16764.t1">
    <property type="protein sequence ID" value="PDA_v2.g16764.t1"/>
    <property type="gene ID" value="PDA_v2.g16764"/>
</dbReference>
<dbReference type="CDD" id="cd02181">
    <property type="entry name" value="GH16_fungal_Lam16A_glucanase"/>
    <property type="match status" value="1"/>
</dbReference>
<keyword evidence="1" id="KW-0732">Signal</keyword>
<dbReference type="PANTHER" id="PTHR10963">
    <property type="entry name" value="GLYCOSYL HYDROLASE-RELATED"/>
    <property type="match status" value="1"/>
</dbReference>
<evidence type="ECO:0000256" key="1">
    <source>
        <dbReference type="SAM" id="SignalP"/>
    </source>
</evidence>
<accession>A0A914PEX0</accession>
<protein>
    <submittedName>
        <fullName evidence="4">GH16 domain-containing protein</fullName>
    </submittedName>
</protein>
<dbReference type="InterPro" id="IPR050546">
    <property type="entry name" value="Glycosyl_Hydrlase_16"/>
</dbReference>
<feature type="chain" id="PRO_5037386933" evidence="1">
    <location>
        <begin position="21"/>
        <end position="317"/>
    </location>
</feature>
<dbReference type="InterPro" id="IPR013320">
    <property type="entry name" value="ConA-like_dom_sf"/>
</dbReference>
<evidence type="ECO:0000313" key="4">
    <source>
        <dbReference type="WBParaSite" id="PDA_v2.g16764.t1"/>
    </source>
</evidence>
<proteinExistence type="predicted"/>